<evidence type="ECO:0000256" key="2">
    <source>
        <dbReference type="ARBA" id="ARBA00004186"/>
    </source>
</evidence>
<keyword evidence="6" id="KW-0132">Cell division</keyword>
<evidence type="ECO:0000256" key="1">
    <source>
        <dbReference type="ARBA" id="ARBA00004173"/>
    </source>
</evidence>
<dbReference type="GO" id="GO:0005739">
    <property type="term" value="C:mitochondrion"/>
    <property type="evidence" value="ECO:0007669"/>
    <property type="project" value="UniProtKB-SubCell"/>
</dbReference>
<dbReference type="Pfam" id="PF05439">
    <property type="entry name" value="JTB"/>
    <property type="match status" value="1"/>
</dbReference>
<dbReference type="HOGENOM" id="CLU_130083_0_1_1"/>
<dbReference type="VEuPathDB" id="VectorBase:RPRC002834"/>
<dbReference type="PANTHER" id="PTHR13041:SF3">
    <property type="entry name" value="PROTEIN JTB"/>
    <property type="match status" value="1"/>
</dbReference>
<dbReference type="InParanoid" id="T1HFL2"/>
<evidence type="ECO:0000256" key="3">
    <source>
        <dbReference type="ARBA" id="ARBA00004300"/>
    </source>
</evidence>
<dbReference type="EMBL" id="ACPB03010171">
    <property type="status" value="NOT_ANNOTATED_CDS"/>
    <property type="molecule type" value="Genomic_DNA"/>
</dbReference>
<evidence type="ECO:0000256" key="4">
    <source>
        <dbReference type="ARBA" id="ARBA00004479"/>
    </source>
</evidence>
<dbReference type="FunFam" id="3.30.720.220:FF:000001">
    <property type="entry name" value="Jumping translocation breakpoint"/>
    <property type="match status" value="1"/>
</dbReference>
<keyword evidence="12" id="KW-0472">Membrane</keyword>
<keyword evidence="5" id="KW-0963">Cytoplasm</keyword>
<dbReference type="GO" id="GO:0016020">
    <property type="term" value="C:membrane"/>
    <property type="evidence" value="ECO:0007669"/>
    <property type="project" value="UniProtKB-SubCell"/>
</dbReference>
<dbReference type="EnsemblMetazoa" id="RPRC002834-RA">
    <property type="protein sequence ID" value="RPRC002834-PA"/>
    <property type="gene ID" value="RPRC002834"/>
</dbReference>
<dbReference type="GO" id="GO:0030496">
    <property type="term" value="C:midbody"/>
    <property type="evidence" value="ECO:0007669"/>
    <property type="project" value="TreeGrafter"/>
</dbReference>
<evidence type="ECO:0000313" key="17">
    <source>
        <dbReference type="EnsemblMetazoa" id="RPRC002834-PA"/>
    </source>
</evidence>
<evidence type="ECO:0000256" key="7">
    <source>
        <dbReference type="ARBA" id="ARBA00022692"/>
    </source>
</evidence>
<keyword evidence="11" id="KW-0496">Mitochondrion</keyword>
<reference evidence="17" key="1">
    <citation type="submission" date="2015-05" db="UniProtKB">
        <authorList>
            <consortium name="EnsemblMetazoa"/>
        </authorList>
    </citation>
    <scope>IDENTIFICATION</scope>
</reference>
<comment type="subcellular location">
    <subcellularLocation>
        <location evidence="3">Cytoplasm</location>
        <location evidence="3">Cytoskeleton</location>
        <location evidence="3">Microtubule organizing center</location>
        <location evidence="3">Centrosome</location>
    </subcellularLocation>
    <subcellularLocation>
        <location evidence="2">Cytoplasm</location>
        <location evidence="2">Cytoskeleton</location>
        <location evidence="2">Spindle</location>
    </subcellularLocation>
    <subcellularLocation>
        <location evidence="4">Membrane</location>
        <topology evidence="4">Single-pass type I membrane protein</topology>
    </subcellularLocation>
    <subcellularLocation>
        <location evidence="1">Mitochondrion</location>
    </subcellularLocation>
</comment>
<keyword evidence="13" id="KW-0206">Cytoskeleton</keyword>
<evidence type="ECO:0000256" key="13">
    <source>
        <dbReference type="ARBA" id="ARBA00023212"/>
    </source>
</evidence>
<dbReference type="GO" id="GO:0005813">
    <property type="term" value="C:centrosome"/>
    <property type="evidence" value="ECO:0007669"/>
    <property type="project" value="UniProtKB-SubCell"/>
</dbReference>
<organism evidence="17 18">
    <name type="scientific">Rhodnius prolixus</name>
    <name type="common">Triatomid bug</name>
    <dbReference type="NCBI Taxonomy" id="13249"/>
    <lineage>
        <taxon>Eukaryota</taxon>
        <taxon>Metazoa</taxon>
        <taxon>Ecdysozoa</taxon>
        <taxon>Arthropoda</taxon>
        <taxon>Hexapoda</taxon>
        <taxon>Insecta</taxon>
        <taxon>Pterygota</taxon>
        <taxon>Neoptera</taxon>
        <taxon>Paraneoptera</taxon>
        <taxon>Hemiptera</taxon>
        <taxon>Heteroptera</taxon>
        <taxon>Panheteroptera</taxon>
        <taxon>Cimicomorpha</taxon>
        <taxon>Reduviidae</taxon>
        <taxon>Triatominae</taxon>
        <taxon>Rhodnius</taxon>
    </lineage>
</organism>
<dbReference type="InterPro" id="IPR008657">
    <property type="entry name" value="JTB"/>
</dbReference>
<evidence type="ECO:0000256" key="10">
    <source>
        <dbReference type="ARBA" id="ARBA00022989"/>
    </source>
</evidence>
<dbReference type="GO" id="GO:0005819">
    <property type="term" value="C:spindle"/>
    <property type="evidence" value="ECO:0007669"/>
    <property type="project" value="UniProtKB-SubCell"/>
</dbReference>
<protein>
    <recommendedName>
        <fullName evidence="16">Protein JTB</fullName>
    </recommendedName>
</protein>
<evidence type="ECO:0000256" key="11">
    <source>
        <dbReference type="ARBA" id="ARBA00023128"/>
    </source>
</evidence>
<dbReference type="GO" id="GO:0000281">
    <property type="term" value="P:mitotic cytokinesis"/>
    <property type="evidence" value="ECO:0007669"/>
    <property type="project" value="TreeGrafter"/>
</dbReference>
<keyword evidence="9" id="KW-0498">Mitosis</keyword>
<evidence type="ECO:0000256" key="5">
    <source>
        <dbReference type="ARBA" id="ARBA00022490"/>
    </source>
</evidence>
<comment type="similarity">
    <text evidence="15">Belongs to the JTB family.</text>
</comment>
<dbReference type="FunCoup" id="T1HFL2">
    <property type="interactions" value="214"/>
</dbReference>
<evidence type="ECO:0000256" key="16">
    <source>
        <dbReference type="ARBA" id="ARBA00068227"/>
    </source>
</evidence>
<dbReference type="PANTHER" id="PTHR13041">
    <property type="entry name" value="JTB PROTEIN-RELATED"/>
    <property type="match status" value="1"/>
</dbReference>
<dbReference type="OMA" id="TITRSCD"/>
<evidence type="ECO:0000256" key="6">
    <source>
        <dbReference type="ARBA" id="ARBA00022618"/>
    </source>
</evidence>
<dbReference type="eggNOG" id="KOG4084">
    <property type="taxonomic scope" value="Eukaryota"/>
</dbReference>
<keyword evidence="8" id="KW-0732">Signal</keyword>
<dbReference type="AlphaFoldDB" id="T1HFL2"/>
<evidence type="ECO:0000256" key="14">
    <source>
        <dbReference type="ARBA" id="ARBA00023306"/>
    </source>
</evidence>
<keyword evidence="7" id="KW-0812">Transmembrane</keyword>
<evidence type="ECO:0000256" key="15">
    <source>
        <dbReference type="ARBA" id="ARBA00060886"/>
    </source>
</evidence>
<evidence type="ECO:0000313" key="18">
    <source>
        <dbReference type="Proteomes" id="UP000015103"/>
    </source>
</evidence>
<evidence type="ECO:0000256" key="8">
    <source>
        <dbReference type="ARBA" id="ARBA00022729"/>
    </source>
</evidence>
<keyword evidence="14" id="KW-0131">Cell cycle</keyword>
<proteinExistence type="inferred from homology"/>
<evidence type="ECO:0000256" key="9">
    <source>
        <dbReference type="ARBA" id="ARBA00022776"/>
    </source>
</evidence>
<name>T1HFL2_RHOPR</name>
<keyword evidence="18" id="KW-1185">Reference proteome</keyword>
<evidence type="ECO:0000256" key="12">
    <source>
        <dbReference type="ARBA" id="ARBA00023136"/>
    </source>
</evidence>
<dbReference type="Proteomes" id="UP000015103">
    <property type="component" value="Unassembled WGS sequence"/>
</dbReference>
<keyword evidence="10" id="KW-1133">Transmembrane helix</keyword>
<dbReference type="Gene3D" id="3.30.720.220">
    <property type="match status" value="1"/>
</dbReference>
<accession>T1HFL2</accession>
<sequence>MIEFCSKKRMLAGIILLGGLTVIVLVYESQWAFEASNYNHFGNYSNLYKNLTDADFCWLNEEYSVVESCHPCSDFEVASKSNKACVQTQFKEAVKCHKTGKQVFRSCDKVQWIEEKKFWQFEVLVFVIALTSTASVFLRQRLLDQQHLKTLQRRLACSV</sequence>